<dbReference type="GO" id="GO:0022857">
    <property type="term" value="F:transmembrane transporter activity"/>
    <property type="evidence" value="ECO:0007669"/>
    <property type="project" value="InterPro"/>
</dbReference>
<dbReference type="InterPro" id="IPR058626">
    <property type="entry name" value="MdtA-like_b-barrel"/>
</dbReference>
<evidence type="ECO:0000313" key="7">
    <source>
        <dbReference type="EMBL" id="CAD84080.1"/>
    </source>
</evidence>
<dbReference type="Pfam" id="PF25876">
    <property type="entry name" value="HH_MFP_RND"/>
    <property type="match status" value="1"/>
</dbReference>
<evidence type="ECO:0000313" key="8">
    <source>
        <dbReference type="Proteomes" id="UP000001416"/>
    </source>
</evidence>
<dbReference type="InterPro" id="IPR006143">
    <property type="entry name" value="RND_pump_MFP"/>
</dbReference>
<dbReference type="InterPro" id="IPR058627">
    <property type="entry name" value="MdtA-like_C"/>
</dbReference>
<reference evidence="7 8" key="1">
    <citation type="journal article" date="2003" name="J. Bacteriol.">
        <title>Complete genome sequence of the ammonia-oxidizing bacterium and obligate chemolithoautotroph Nitrosomonas europaea.</title>
        <authorList>
            <person name="Chain P."/>
            <person name="Lamerdin J."/>
            <person name="Larimer F."/>
            <person name="Regala W."/>
            <person name="Land M."/>
            <person name="Hauser L."/>
            <person name="Hooper A."/>
            <person name="Klotz M."/>
            <person name="Norton J."/>
            <person name="Sayavedra-Soto L."/>
            <person name="Arciero D."/>
            <person name="Hommes N."/>
            <person name="Whittaker M."/>
            <person name="Arp D."/>
        </authorList>
    </citation>
    <scope>NUCLEOTIDE SEQUENCE [LARGE SCALE GENOMIC DNA]</scope>
    <source>
        <strain evidence="8">ATCC 19718 / CIP 103999 / KCTC 2705 / NBRC 14298</strain>
    </source>
</reference>
<dbReference type="EMBL" id="AL954747">
    <property type="protein sequence ID" value="CAD84080.1"/>
    <property type="molecule type" value="Genomic_DNA"/>
</dbReference>
<feature type="domain" description="Multidrug resistance protein MdtA-like alpha-helical hairpin" evidence="3">
    <location>
        <begin position="113"/>
        <end position="181"/>
    </location>
</feature>
<accession>Q82XT3</accession>
<dbReference type="Gene3D" id="2.40.420.20">
    <property type="match status" value="1"/>
</dbReference>
<dbReference type="GO" id="GO:0046677">
    <property type="term" value="P:response to antibiotic"/>
    <property type="evidence" value="ECO:0007669"/>
    <property type="project" value="TreeGrafter"/>
</dbReference>
<feature type="domain" description="Multidrug resistance protein MdtA-like barrel-sandwich hybrid" evidence="4">
    <location>
        <begin position="72"/>
        <end position="207"/>
    </location>
</feature>
<evidence type="ECO:0000259" key="4">
    <source>
        <dbReference type="Pfam" id="PF25917"/>
    </source>
</evidence>
<feature type="domain" description="Multidrug resistance protein MdtA-like C-terminal permuted SH3" evidence="6">
    <location>
        <begin position="320"/>
        <end position="379"/>
    </location>
</feature>
<dbReference type="Pfam" id="PF25917">
    <property type="entry name" value="BSH_RND"/>
    <property type="match status" value="1"/>
</dbReference>
<name>Q82XT3_NITEU</name>
<dbReference type="GO" id="GO:0005886">
    <property type="term" value="C:plasma membrane"/>
    <property type="evidence" value="ECO:0007669"/>
    <property type="project" value="UniProtKB-SubCell"/>
</dbReference>
<comment type="subcellular location">
    <subcellularLocation>
        <location evidence="1">Cell envelope</location>
    </subcellularLocation>
</comment>
<dbReference type="Gene3D" id="2.40.30.170">
    <property type="match status" value="1"/>
</dbReference>
<dbReference type="HOGENOM" id="CLU_018816_2_1_4"/>
<evidence type="ECO:0000256" key="2">
    <source>
        <dbReference type="ARBA" id="ARBA00009477"/>
    </source>
</evidence>
<dbReference type="Gene3D" id="2.40.50.100">
    <property type="match status" value="1"/>
</dbReference>
<dbReference type="PhylomeDB" id="Q82XT3"/>
<dbReference type="STRING" id="228410.NE0169"/>
<evidence type="ECO:0000256" key="1">
    <source>
        <dbReference type="ARBA" id="ARBA00004196"/>
    </source>
</evidence>
<evidence type="ECO:0000259" key="6">
    <source>
        <dbReference type="Pfam" id="PF25967"/>
    </source>
</evidence>
<organism evidence="7 8">
    <name type="scientific">Nitrosomonas europaea (strain ATCC 19718 / CIP 103999 / KCTC 2705 / NBRC 14298)</name>
    <dbReference type="NCBI Taxonomy" id="228410"/>
    <lineage>
        <taxon>Bacteria</taxon>
        <taxon>Pseudomonadati</taxon>
        <taxon>Pseudomonadota</taxon>
        <taxon>Betaproteobacteria</taxon>
        <taxon>Nitrosomonadales</taxon>
        <taxon>Nitrosomonadaceae</taxon>
        <taxon>Nitrosomonas</taxon>
    </lineage>
</organism>
<feature type="domain" description="Multidrug resistance protein MdtA-like beta-barrel" evidence="5">
    <location>
        <begin position="217"/>
        <end position="313"/>
    </location>
</feature>
<dbReference type="Gene3D" id="1.10.287.470">
    <property type="entry name" value="Helix hairpin bin"/>
    <property type="match status" value="1"/>
</dbReference>
<protein>
    <submittedName>
        <fullName evidence="7">HlyD family secretion protein</fullName>
    </submittedName>
</protein>
<comment type="similarity">
    <text evidence="2">Belongs to the membrane fusion protein (MFP) (TC 8.A.1) family.</text>
</comment>
<gene>
    <name evidence="7" type="primary">acrA,mtcA,lir</name>
    <name evidence="7" type="ordered locus">NE0169</name>
</gene>
<dbReference type="KEGG" id="neu:NE0169"/>
<dbReference type="RefSeq" id="WP_011110814.1">
    <property type="nucleotide sequence ID" value="NC_004757.1"/>
</dbReference>
<dbReference type="OrthoDB" id="9769564at2"/>
<dbReference type="NCBIfam" id="TIGR01730">
    <property type="entry name" value="RND_mfp"/>
    <property type="match status" value="1"/>
</dbReference>
<dbReference type="PROSITE" id="PS51257">
    <property type="entry name" value="PROKAR_LIPOPROTEIN"/>
    <property type="match status" value="1"/>
</dbReference>
<dbReference type="SUPFAM" id="SSF111369">
    <property type="entry name" value="HlyD-like secretion proteins"/>
    <property type="match status" value="1"/>
</dbReference>
<dbReference type="FunFam" id="2.40.420.20:FF:000001">
    <property type="entry name" value="Efflux RND transporter periplasmic adaptor subunit"/>
    <property type="match status" value="1"/>
</dbReference>
<dbReference type="AlphaFoldDB" id="Q82XT3"/>
<dbReference type="GeneID" id="87103377"/>
<dbReference type="PANTHER" id="PTHR30158">
    <property type="entry name" value="ACRA/E-RELATED COMPONENT OF DRUG EFFLUX TRANSPORTER"/>
    <property type="match status" value="1"/>
</dbReference>
<dbReference type="InterPro" id="IPR058625">
    <property type="entry name" value="MdtA-like_BSH"/>
</dbReference>
<evidence type="ECO:0000259" key="5">
    <source>
        <dbReference type="Pfam" id="PF25944"/>
    </source>
</evidence>
<dbReference type="InterPro" id="IPR058624">
    <property type="entry name" value="MdtA-like_HH"/>
</dbReference>
<sequence>MYQTLRQSIMQTGRTITDIRTGVLLIAFLAGCSMQSSTDSQPPVPQVYVTTVTTRTIVEEPEFIGQTESFRPVEIRSQVNGIIKKIFFTEGRNIKKGDKLYLIDPVPFNAVYKNSRAMVTQARARLDQANKDLARVQPLLKQKAVSKKEVDDAVVEVRSARAALEAAQNVMIKAKFDLDNTLITAPVEGRINRSQFYEGRLVEAQTNLLTTIDQLDPMYVNVNIPESYLLRLRRELSEHKLERPESIFQLSGVMTFSDGSIYPEEGLLDFEDIVIRPETGMLLGRFVFSNPAGKNAPGEAHLYPGQFVKVRIKGYSRTGAILIPQRAVQQQPSGSFVYVINEGKAELRPVQASAWQGNEWLIESGLQAGEQVVVEGIHRIHPGVQVNPVPYQQEESQTS</sequence>
<proteinExistence type="inferred from homology"/>
<keyword evidence="8" id="KW-1185">Reference proteome</keyword>
<dbReference type="eggNOG" id="COG0845">
    <property type="taxonomic scope" value="Bacteria"/>
</dbReference>
<dbReference type="Pfam" id="PF25967">
    <property type="entry name" value="RND-MFP_C"/>
    <property type="match status" value="1"/>
</dbReference>
<dbReference type="Proteomes" id="UP000001416">
    <property type="component" value="Chromosome"/>
</dbReference>
<evidence type="ECO:0000259" key="3">
    <source>
        <dbReference type="Pfam" id="PF25876"/>
    </source>
</evidence>
<dbReference type="Pfam" id="PF25944">
    <property type="entry name" value="Beta-barrel_RND"/>
    <property type="match status" value="1"/>
</dbReference>